<accession>A0A813CF28</accession>
<feature type="compositionally biased region" description="Basic and acidic residues" evidence="1">
    <location>
        <begin position="268"/>
        <end position="283"/>
    </location>
</feature>
<comment type="caution">
    <text evidence="2">The sequence shown here is derived from an EMBL/GenBank/DDBJ whole genome shotgun (WGS) entry which is preliminary data.</text>
</comment>
<feature type="compositionally biased region" description="Basic residues" evidence="1">
    <location>
        <begin position="197"/>
        <end position="208"/>
    </location>
</feature>
<evidence type="ECO:0000256" key="1">
    <source>
        <dbReference type="SAM" id="MobiDB-lite"/>
    </source>
</evidence>
<feature type="compositionally biased region" description="Basic residues" evidence="1">
    <location>
        <begin position="284"/>
        <end position="299"/>
    </location>
</feature>
<dbReference type="Proteomes" id="UP000601435">
    <property type="component" value="Unassembled WGS sequence"/>
</dbReference>
<keyword evidence="3" id="KW-1185">Reference proteome</keyword>
<feature type="region of interest" description="Disordered" evidence="1">
    <location>
        <begin position="1"/>
        <end position="32"/>
    </location>
</feature>
<feature type="region of interest" description="Disordered" evidence="1">
    <location>
        <begin position="184"/>
        <end position="325"/>
    </location>
</feature>
<proteinExistence type="predicted"/>
<feature type="region of interest" description="Disordered" evidence="1">
    <location>
        <begin position="58"/>
        <end position="136"/>
    </location>
</feature>
<protein>
    <submittedName>
        <fullName evidence="2">Uncharacterized protein</fullName>
    </submittedName>
</protein>
<evidence type="ECO:0000313" key="2">
    <source>
        <dbReference type="EMBL" id="CAE7943495.1"/>
    </source>
</evidence>
<feature type="non-terminal residue" evidence="2">
    <location>
        <position position="325"/>
    </location>
</feature>
<sequence>ERKIPVEDPNKLPTREWGDFSEGDSTGYPGYLDDEDMVEQAQETGEEEDLETDAVVEIPDDPSGFPKTPCKPHAKLPPVDSDSEAAAAADAFAEDAEQNADAQKDCAGKGGLGQDFIRDSGSAKTPHVQERRGMKRPAAYVSEGLKQSAEKLQKQLSEKSVHEGGILEVQAKIRNAACLSEVQKDEALHGQGSSSRGRGRGGRNRGRGRGPSSGRGSKEVVDQDLDAEDDKATNDVLLEGNETDKPKKQGKLLKNKPKVQAKTTEEDEPKKQAKAKTTEENKPKKQAKAKAKGPAKKKPSAAPAEVTGPTTLEQDCPSLIPEQII</sequence>
<dbReference type="AlphaFoldDB" id="A0A813CF28"/>
<dbReference type="OrthoDB" id="10531303at2759"/>
<feature type="compositionally biased region" description="Basic residues" evidence="1">
    <location>
        <begin position="248"/>
        <end position="259"/>
    </location>
</feature>
<dbReference type="EMBL" id="CAJNJA010099719">
    <property type="protein sequence ID" value="CAE7943495.1"/>
    <property type="molecule type" value="Genomic_DNA"/>
</dbReference>
<gene>
    <name evidence="2" type="ORF">SNEC2469_LOCUS35078</name>
</gene>
<reference evidence="2" key="1">
    <citation type="submission" date="2021-02" db="EMBL/GenBank/DDBJ databases">
        <authorList>
            <person name="Dougan E. K."/>
            <person name="Rhodes N."/>
            <person name="Thang M."/>
            <person name="Chan C."/>
        </authorList>
    </citation>
    <scope>NUCLEOTIDE SEQUENCE</scope>
</reference>
<organism evidence="2 3">
    <name type="scientific">Symbiodinium necroappetens</name>
    <dbReference type="NCBI Taxonomy" id="1628268"/>
    <lineage>
        <taxon>Eukaryota</taxon>
        <taxon>Sar</taxon>
        <taxon>Alveolata</taxon>
        <taxon>Dinophyceae</taxon>
        <taxon>Suessiales</taxon>
        <taxon>Symbiodiniaceae</taxon>
        <taxon>Symbiodinium</taxon>
    </lineage>
</organism>
<evidence type="ECO:0000313" key="3">
    <source>
        <dbReference type="Proteomes" id="UP000601435"/>
    </source>
</evidence>
<feature type="compositionally biased region" description="Basic and acidic residues" evidence="1">
    <location>
        <begin position="1"/>
        <end position="18"/>
    </location>
</feature>
<name>A0A813CF28_9DINO</name>